<dbReference type="Proteomes" id="UP001169242">
    <property type="component" value="Unassembled WGS sequence"/>
</dbReference>
<dbReference type="InterPro" id="IPR018392">
    <property type="entry name" value="LysM"/>
</dbReference>
<protein>
    <submittedName>
        <fullName evidence="5">LysM peptidoglycan-binding domain-containing protein</fullName>
    </submittedName>
</protein>
<dbReference type="SUPFAM" id="SSF54106">
    <property type="entry name" value="LysM domain"/>
    <property type="match status" value="1"/>
</dbReference>
<dbReference type="Gene3D" id="3.10.350.10">
    <property type="entry name" value="LysM domain"/>
    <property type="match status" value="1"/>
</dbReference>
<evidence type="ECO:0000259" key="4">
    <source>
        <dbReference type="PROSITE" id="PS51782"/>
    </source>
</evidence>
<accession>A0AA42IZW2</accession>
<comment type="caution">
    <text evidence="5">The sequence shown here is derived from an EMBL/GenBank/DDBJ whole genome shotgun (WGS) entry which is preliminary data.</text>
</comment>
<proteinExistence type="predicted"/>
<sequence length="462" mass="52681">MGTIIYDPKKKKGKEPENKQEQQAKVISVEELAATSEVLESNGQAEERYNALIENIDSVRPMGDTDCDYVIYLEDYVYTYIYQYANTDLASEHSAVIVGEYYPDSKETIICGIIPVDKELLSQDEEWINEDVVANLREEQEKYFPGASLIGWLHMQPGYGTMLTMKEVKAHRDVFEKEGTLLLLVDPINKIETFYVYEDDTLKEQSGYYLYYDKNPCMQQYMLDRPFISTEKEEVEDNVVNQFREIGKIRKKEYEQKKKMNLTVIAASIALLALSAVVLKMNDQNAKIQNLQNELTQVSQNTQGNIGNATAKPDEEAEFIISPEETIDAATSNVTIVDNSDAESSTDENAQEEVSTDEVVDNVEQVNVEETETVQVDKTEEVAVTEEKQVVSEEKEDKVESESEEASNKDYMEYVVQEGDSLRKISYDHYKTELRTKEIIALNDLENGDNIYVGQTLKLPTE</sequence>
<dbReference type="AlphaFoldDB" id="A0AA42IZW2"/>
<dbReference type="RefSeq" id="WP_053982483.1">
    <property type="nucleotide sequence ID" value="NZ_JAQIFT010000014.1"/>
</dbReference>
<evidence type="ECO:0000256" key="3">
    <source>
        <dbReference type="SAM" id="Phobius"/>
    </source>
</evidence>
<keyword evidence="6" id="KW-1185">Reference proteome</keyword>
<keyword evidence="3" id="KW-1133">Transmembrane helix</keyword>
<keyword evidence="1" id="KW-0175">Coiled coil</keyword>
<feature type="region of interest" description="Disordered" evidence="2">
    <location>
        <begin position="1"/>
        <end position="25"/>
    </location>
</feature>
<dbReference type="CDD" id="cd00118">
    <property type="entry name" value="LysM"/>
    <property type="match status" value="1"/>
</dbReference>
<dbReference type="InterPro" id="IPR036779">
    <property type="entry name" value="LysM_dom_sf"/>
</dbReference>
<keyword evidence="3" id="KW-0812">Transmembrane</keyword>
<evidence type="ECO:0000256" key="1">
    <source>
        <dbReference type="SAM" id="Coils"/>
    </source>
</evidence>
<dbReference type="EMBL" id="JAQIFT010000014">
    <property type="protein sequence ID" value="MDA3730473.1"/>
    <property type="molecule type" value="Genomic_DNA"/>
</dbReference>
<feature type="coiled-coil region" evidence="1">
    <location>
        <begin position="274"/>
        <end position="301"/>
    </location>
</feature>
<feature type="region of interest" description="Disordered" evidence="2">
    <location>
        <begin position="385"/>
        <end position="406"/>
    </location>
</feature>
<reference evidence="5" key="1">
    <citation type="journal article" date="2023" name="Int. J. Syst. Evol. Microbiol.">
        <title>&lt;i&gt;Holtiella tumoricola&lt;/i&gt; gen. nov. sp. nov., isolated from a human clinical sample.</title>
        <authorList>
            <person name="Allen-Vercoe E."/>
            <person name="Daigneault M.C."/>
            <person name="Vancuren S.J."/>
            <person name="Cochrane K."/>
            <person name="O'Neal L.L."/>
            <person name="Sankaranarayanan K."/>
            <person name="Lawson P.A."/>
        </authorList>
    </citation>
    <scope>NUCLEOTIDE SEQUENCE</scope>
    <source>
        <strain evidence="5">CC70A</strain>
    </source>
</reference>
<feature type="domain" description="LysM" evidence="4">
    <location>
        <begin position="412"/>
        <end position="459"/>
    </location>
</feature>
<evidence type="ECO:0000313" key="6">
    <source>
        <dbReference type="Proteomes" id="UP001169242"/>
    </source>
</evidence>
<gene>
    <name evidence="5" type="ORF">PBV87_02995</name>
</gene>
<evidence type="ECO:0000256" key="2">
    <source>
        <dbReference type="SAM" id="MobiDB-lite"/>
    </source>
</evidence>
<organism evidence="5 6">
    <name type="scientific">Holtiella tumoricola</name>
    <dbReference type="NCBI Taxonomy" id="3018743"/>
    <lineage>
        <taxon>Bacteria</taxon>
        <taxon>Bacillati</taxon>
        <taxon>Bacillota</taxon>
        <taxon>Clostridia</taxon>
        <taxon>Lachnospirales</taxon>
        <taxon>Cellulosilyticaceae</taxon>
        <taxon>Holtiella</taxon>
    </lineage>
</organism>
<dbReference type="SMART" id="SM00257">
    <property type="entry name" value="LysM"/>
    <property type="match status" value="1"/>
</dbReference>
<keyword evidence="3" id="KW-0472">Membrane</keyword>
<dbReference type="PROSITE" id="PS51782">
    <property type="entry name" value="LYSM"/>
    <property type="match status" value="1"/>
</dbReference>
<evidence type="ECO:0000313" key="5">
    <source>
        <dbReference type="EMBL" id="MDA3730473.1"/>
    </source>
</evidence>
<feature type="transmembrane region" description="Helical" evidence="3">
    <location>
        <begin position="260"/>
        <end position="279"/>
    </location>
</feature>
<dbReference type="Pfam" id="PF01476">
    <property type="entry name" value="LysM"/>
    <property type="match status" value="1"/>
</dbReference>
<dbReference type="Gene3D" id="3.40.140.10">
    <property type="entry name" value="Cytidine Deaminase, domain 2"/>
    <property type="match status" value="1"/>
</dbReference>
<name>A0AA42IZW2_9FIRM</name>